<dbReference type="SUPFAM" id="SSF140612">
    <property type="entry name" value="EB1 dimerisation domain-like"/>
    <property type="match status" value="1"/>
</dbReference>
<dbReference type="Gene3D" id="1.20.5.1430">
    <property type="match status" value="1"/>
</dbReference>
<keyword evidence="7 11" id="KW-0493">Microtubule</keyword>
<dbReference type="GO" id="GO:0005874">
    <property type="term" value="C:microtubule"/>
    <property type="evidence" value="ECO:0007669"/>
    <property type="project" value="UniProtKB-KW"/>
</dbReference>
<dbReference type="InterPro" id="IPR001715">
    <property type="entry name" value="CH_dom"/>
</dbReference>
<organism evidence="15 16">
    <name type="scientific">Geodia barretti</name>
    <name type="common">Barrett's horny sponge</name>
    <dbReference type="NCBI Taxonomy" id="519541"/>
    <lineage>
        <taxon>Eukaryota</taxon>
        <taxon>Metazoa</taxon>
        <taxon>Porifera</taxon>
        <taxon>Demospongiae</taxon>
        <taxon>Heteroscleromorpha</taxon>
        <taxon>Tetractinellida</taxon>
        <taxon>Astrophorina</taxon>
        <taxon>Geodiidae</taxon>
        <taxon>Geodia</taxon>
    </lineage>
</organism>
<dbReference type="GO" id="GO:0000922">
    <property type="term" value="C:spindle pole"/>
    <property type="evidence" value="ECO:0007669"/>
    <property type="project" value="UniProtKB-SubCell"/>
</dbReference>
<evidence type="ECO:0000256" key="12">
    <source>
        <dbReference type="SAM" id="MobiDB-lite"/>
    </source>
</evidence>
<dbReference type="Pfam" id="PF00307">
    <property type="entry name" value="CH"/>
    <property type="match status" value="1"/>
</dbReference>
<dbReference type="EMBL" id="CASHTH010000575">
    <property type="protein sequence ID" value="CAI8005026.1"/>
    <property type="molecule type" value="Genomic_DNA"/>
</dbReference>
<evidence type="ECO:0000256" key="9">
    <source>
        <dbReference type="ARBA" id="ARBA00023212"/>
    </source>
</evidence>
<dbReference type="PROSITE" id="PS50021">
    <property type="entry name" value="CH"/>
    <property type="match status" value="1"/>
</dbReference>
<reference evidence="15" key="1">
    <citation type="submission" date="2023-03" db="EMBL/GenBank/DDBJ databases">
        <authorList>
            <person name="Steffen K."/>
            <person name="Cardenas P."/>
        </authorList>
    </citation>
    <scope>NUCLEOTIDE SEQUENCE</scope>
</reference>
<keyword evidence="6" id="KW-0132">Cell division</keyword>
<dbReference type="FunFam" id="1.10.418.10:FF:000007">
    <property type="entry name" value="Microtubule-associated protein, RP/EB family, member 2"/>
    <property type="match status" value="1"/>
</dbReference>
<dbReference type="GO" id="GO:0051301">
    <property type="term" value="P:cell division"/>
    <property type="evidence" value="ECO:0007669"/>
    <property type="project" value="UniProtKB-KW"/>
</dbReference>
<dbReference type="GO" id="GO:0005813">
    <property type="term" value="C:centrosome"/>
    <property type="evidence" value="ECO:0007669"/>
    <property type="project" value="UniProtKB-SubCell"/>
</dbReference>
<accession>A0AA35R5F1</accession>
<feature type="compositionally biased region" description="Low complexity" evidence="12">
    <location>
        <begin position="142"/>
        <end position="156"/>
    </location>
</feature>
<keyword evidence="5" id="KW-0963">Cytoplasm</keyword>
<dbReference type="PANTHER" id="PTHR10623">
    <property type="entry name" value="MICROTUBULE-ASSOCIATED PROTEIN RP/EB FAMILY MEMBER"/>
    <property type="match status" value="1"/>
</dbReference>
<name>A0AA35R5F1_GEOBA</name>
<comment type="similarity">
    <text evidence="3">Belongs to the MAPRE family.</text>
</comment>
<evidence type="ECO:0000256" key="2">
    <source>
        <dbReference type="ARBA" id="ARBA00004647"/>
    </source>
</evidence>
<dbReference type="SUPFAM" id="SSF47576">
    <property type="entry name" value="Calponin-homology domain, CH-domain"/>
    <property type="match status" value="1"/>
</dbReference>
<evidence type="ECO:0000256" key="6">
    <source>
        <dbReference type="ARBA" id="ARBA00022618"/>
    </source>
</evidence>
<keyword evidence="9" id="KW-0206">Cytoskeleton</keyword>
<evidence type="ECO:0000256" key="7">
    <source>
        <dbReference type="ARBA" id="ARBA00022701"/>
    </source>
</evidence>
<evidence type="ECO:0000256" key="11">
    <source>
        <dbReference type="PROSITE-ProRule" id="PRU00576"/>
    </source>
</evidence>
<evidence type="ECO:0000256" key="3">
    <source>
        <dbReference type="ARBA" id="ARBA00010729"/>
    </source>
</evidence>
<sequence>MAVNVFATSATTENLSRHDMLQWINESLQIDYSKIEELCSGAVYCQFMDLLFPGCLVLKRVKFATRLEHEYIANFKALQNSFKKVGIDKDVPIERLVKGRFQDNFEFCQWFKKFFDANYDGSEYDPVAARDGQVVATGNKASKVASSGGGAARKSGLSPRKPVAVAKPVARTNVGTRSAATKAQPRTSPAGIKTGGAGRANAATGGKSADAAGRKAAEEEVERLNGVIAELEVQMQSLEGERDFYFSKLREIEVLCQENEDNPLVKPVLDVMYATQEGFEGQGAEEGIVGDEVPYGDDAYPQEAGQPEYEYDDEQEEY</sequence>
<dbReference type="InterPro" id="IPR004953">
    <property type="entry name" value="EB1_C"/>
</dbReference>
<feature type="compositionally biased region" description="Polar residues" evidence="12">
    <location>
        <begin position="173"/>
        <end position="187"/>
    </location>
</feature>
<dbReference type="Pfam" id="PF03271">
    <property type="entry name" value="EB1"/>
    <property type="match status" value="1"/>
</dbReference>
<evidence type="ECO:0000256" key="4">
    <source>
        <dbReference type="ARBA" id="ARBA00019567"/>
    </source>
</evidence>
<dbReference type="GO" id="GO:0051010">
    <property type="term" value="F:microtubule plus-end binding"/>
    <property type="evidence" value="ECO:0007669"/>
    <property type="project" value="UniProtKB-ARBA"/>
</dbReference>
<evidence type="ECO:0000256" key="8">
    <source>
        <dbReference type="ARBA" id="ARBA00022776"/>
    </source>
</evidence>
<evidence type="ECO:0000256" key="5">
    <source>
        <dbReference type="ARBA" id="ARBA00022490"/>
    </source>
</evidence>
<evidence type="ECO:0000259" key="14">
    <source>
        <dbReference type="PROSITE" id="PS51230"/>
    </source>
</evidence>
<feature type="compositionally biased region" description="Acidic residues" evidence="12">
    <location>
        <begin position="309"/>
        <end position="318"/>
    </location>
</feature>
<keyword evidence="10" id="KW-0131">Cell cycle</keyword>
<dbReference type="InterPro" id="IPR027328">
    <property type="entry name" value="MAPRE"/>
</dbReference>
<feature type="region of interest" description="Disordered" evidence="12">
    <location>
        <begin position="282"/>
        <end position="318"/>
    </location>
</feature>
<gene>
    <name evidence="15" type="ORF">GBAR_LOCUS4055</name>
</gene>
<evidence type="ECO:0000313" key="16">
    <source>
        <dbReference type="Proteomes" id="UP001174909"/>
    </source>
</evidence>
<dbReference type="Proteomes" id="UP001174909">
    <property type="component" value="Unassembled WGS sequence"/>
</dbReference>
<feature type="domain" description="EB1 C-terminal" evidence="14">
    <location>
        <begin position="213"/>
        <end position="281"/>
    </location>
</feature>
<evidence type="ECO:0000259" key="13">
    <source>
        <dbReference type="PROSITE" id="PS50021"/>
    </source>
</evidence>
<keyword evidence="16" id="KW-1185">Reference proteome</keyword>
<comment type="subcellular location">
    <subcellularLocation>
        <location evidence="1">Cytoplasm</location>
        <location evidence="1">Cytoskeleton</location>
        <location evidence="1">Microtubule organizing center</location>
        <location evidence="1">Centrosome</location>
    </subcellularLocation>
    <subcellularLocation>
        <location evidence="2">Cytoplasm</location>
        <location evidence="2">Cytoskeleton</location>
        <location evidence="2">Spindle pole</location>
    </subcellularLocation>
</comment>
<evidence type="ECO:0000256" key="1">
    <source>
        <dbReference type="ARBA" id="ARBA00004300"/>
    </source>
</evidence>
<feature type="domain" description="Calponin-homology (CH)" evidence="13">
    <location>
        <begin position="14"/>
        <end position="116"/>
    </location>
</feature>
<keyword evidence="8" id="KW-0498">Mitosis</keyword>
<proteinExistence type="inferred from homology"/>
<dbReference type="FunFam" id="1.20.5.1430:FF:000001">
    <property type="entry name" value="microtubule-associated protein RP/EB family member 1"/>
    <property type="match status" value="1"/>
</dbReference>
<protein>
    <recommendedName>
        <fullName evidence="4">Microtubule-associated protein RP/EB family member 1</fullName>
    </recommendedName>
</protein>
<evidence type="ECO:0000256" key="10">
    <source>
        <dbReference type="ARBA" id="ARBA00023306"/>
    </source>
</evidence>
<dbReference type="Gene3D" id="1.10.418.10">
    <property type="entry name" value="Calponin-like domain"/>
    <property type="match status" value="1"/>
</dbReference>
<dbReference type="InterPro" id="IPR036872">
    <property type="entry name" value="CH_dom_sf"/>
</dbReference>
<dbReference type="PROSITE" id="PS51230">
    <property type="entry name" value="EB1_C"/>
    <property type="match status" value="1"/>
</dbReference>
<dbReference type="CDD" id="cd00014">
    <property type="entry name" value="CH_SF"/>
    <property type="match status" value="1"/>
</dbReference>
<evidence type="ECO:0000313" key="15">
    <source>
        <dbReference type="EMBL" id="CAI8005026.1"/>
    </source>
</evidence>
<feature type="region of interest" description="Disordered" evidence="12">
    <location>
        <begin position="142"/>
        <end position="217"/>
    </location>
</feature>
<comment type="caution">
    <text evidence="15">The sequence shown here is derived from an EMBL/GenBank/DDBJ whole genome shotgun (WGS) entry which is preliminary data.</text>
</comment>
<dbReference type="InterPro" id="IPR036133">
    <property type="entry name" value="EB1_C_sf"/>
</dbReference>
<dbReference type="AlphaFoldDB" id="A0AA35R5F1"/>